<evidence type="ECO:0000256" key="2">
    <source>
        <dbReference type="ARBA" id="ARBA00006220"/>
    </source>
</evidence>
<dbReference type="PROSITE" id="PS50222">
    <property type="entry name" value="EF_HAND_2"/>
    <property type="match status" value="2"/>
</dbReference>
<dbReference type="InterPro" id="IPR011992">
    <property type="entry name" value="EF-hand-dom_pair"/>
</dbReference>
<sequence length="476" mass="53386">MNEQVALVHEALARAQASGPRGTPIDIAVARQYGDSTVTMRTQVLPGGMPPSAPRDSMPQSMPLSSVPPQMQSQLFSERMETDYGPIGPIEGGVPRKYTTNSFYEDNNEVPSLLAEIERLKRKALSRGVNLTSPHEDVPAEDVVMLRQVFAIADDTGDGLITYEQLMQMHVVLGEPLSEEEGRSAFKAMDSNRSGNISFEDFLAWYTLAHSKSGMLSKKGSAYTSRFKKIMNKIGSAFDTKHLSTFTSGTPRSLDFRVLFHYNDNGELKQISPWHDIPLYSPDGFVHMVTEIPKFSRAKFEIATGEPFNPIKQDVKNGKLRDYNYGDMCFNYGCFPQTWEDPKHTTPDTGYPGDNDPIDAVEIGYRMLRTGSVTRVKVLGCLAMIDDDETDWKVICISADDPLASQLNDVTDVERLLPGYVSVMREWFRLYKTVDGKPMNKFALNEKAMGRDYTMKVIEETHHFWKVLTDGGNKTV</sequence>
<keyword evidence="7" id="KW-0460">Magnesium</keyword>
<name>A0AB34JWA3_PRYPA</name>
<evidence type="ECO:0000256" key="4">
    <source>
        <dbReference type="ARBA" id="ARBA00022723"/>
    </source>
</evidence>
<comment type="similarity">
    <text evidence="2">Belongs to the PPase family.</text>
</comment>
<feature type="compositionally biased region" description="Polar residues" evidence="8">
    <location>
        <begin position="58"/>
        <end position="68"/>
    </location>
</feature>
<dbReference type="GO" id="GO:0004427">
    <property type="term" value="F:inorganic diphosphate phosphatase activity"/>
    <property type="evidence" value="ECO:0007669"/>
    <property type="project" value="UniProtKB-EC"/>
</dbReference>
<evidence type="ECO:0000313" key="11">
    <source>
        <dbReference type="Proteomes" id="UP001515480"/>
    </source>
</evidence>
<dbReference type="PROSITE" id="PS00018">
    <property type="entry name" value="EF_HAND_1"/>
    <property type="match status" value="1"/>
</dbReference>
<dbReference type="SMART" id="SM00054">
    <property type="entry name" value="EFh"/>
    <property type="match status" value="2"/>
</dbReference>
<evidence type="ECO:0000256" key="5">
    <source>
        <dbReference type="ARBA" id="ARBA00022801"/>
    </source>
</evidence>
<dbReference type="Gene3D" id="1.10.238.10">
    <property type="entry name" value="EF-hand"/>
    <property type="match status" value="1"/>
</dbReference>
<dbReference type="InterPro" id="IPR008162">
    <property type="entry name" value="Pyrophosphatase"/>
</dbReference>
<dbReference type="EMBL" id="JBGBPQ010000004">
    <property type="protein sequence ID" value="KAL1525251.1"/>
    <property type="molecule type" value="Genomic_DNA"/>
</dbReference>
<dbReference type="GO" id="GO:0005737">
    <property type="term" value="C:cytoplasm"/>
    <property type="evidence" value="ECO:0007669"/>
    <property type="project" value="InterPro"/>
</dbReference>
<feature type="region of interest" description="Disordered" evidence="8">
    <location>
        <begin position="47"/>
        <end position="68"/>
    </location>
</feature>
<feature type="domain" description="EF-hand" evidence="9">
    <location>
        <begin position="177"/>
        <end position="212"/>
    </location>
</feature>
<keyword evidence="6" id="KW-0106">Calcium</keyword>
<evidence type="ECO:0000256" key="6">
    <source>
        <dbReference type="ARBA" id="ARBA00022837"/>
    </source>
</evidence>
<dbReference type="AlphaFoldDB" id="A0AB34JWA3"/>
<dbReference type="SUPFAM" id="SSF47473">
    <property type="entry name" value="EF-hand"/>
    <property type="match status" value="1"/>
</dbReference>
<dbReference type="Gene3D" id="3.90.80.10">
    <property type="entry name" value="Inorganic pyrophosphatase"/>
    <property type="match status" value="1"/>
</dbReference>
<dbReference type="CDD" id="cd00412">
    <property type="entry name" value="pyrophosphatase"/>
    <property type="match status" value="1"/>
</dbReference>
<dbReference type="GO" id="GO:0000287">
    <property type="term" value="F:magnesium ion binding"/>
    <property type="evidence" value="ECO:0007669"/>
    <property type="project" value="InterPro"/>
</dbReference>
<dbReference type="EC" id="3.6.1.1" evidence="3"/>
<dbReference type="GO" id="GO:0005509">
    <property type="term" value="F:calcium ion binding"/>
    <property type="evidence" value="ECO:0007669"/>
    <property type="project" value="InterPro"/>
</dbReference>
<keyword evidence="11" id="KW-1185">Reference proteome</keyword>
<organism evidence="10 11">
    <name type="scientific">Prymnesium parvum</name>
    <name type="common">Toxic golden alga</name>
    <dbReference type="NCBI Taxonomy" id="97485"/>
    <lineage>
        <taxon>Eukaryota</taxon>
        <taxon>Haptista</taxon>
        <taxon>Haptophyta</taxon>
        <taxon>Prymnesiophyceae</taxon>
        <taxon>Prymnesiales</taxon>
        <taxon>Prymnesiaceae</taxon>
        <taxon>Prymnesium</taxon>
    </lineage>
</organism>
<evidence type="ECO:0000256" key="7">
    <source>
        <dbReference type="ARBA" id="ARBA00022842"/>
    </source>
</evidence>
<dbReference type="InterPro" id="IPR036649">
    <property type="entry name" value="Pyrophosphatase_sf"/>
</dbReference>
<dbReference type="PANTHER" id="PTHR10286">
    <property type="entry name" value="INORGANIC PYROPHOSPHATASE"/>
    <property type="match status" value="1"/>
</dbReference>
<proteinExistence type="inferred from homology"/>
<evidence type="ECO:0000256" key="1">
    <source>
        <dbReference type="ARBA" id="ARBA00001946"/>
    </source>
</evidence>
<dbReference type="Proteomes" id="UP001515480">
    <property type="component" value="Unassembled WGS sequence"/>
</dbReference>
<feature type="domain" description="EF-hand" evidence="9">
    <location>
        <begin position="141"/>
        <end position="176"/>
    </location>
</feature>
<evidence type="ECO:0000256" key="8">
    <source>
        <dbReference type="SAM" id="MobiDB-lite"/>
    </source>
</evidence>
<dbReference type="PROSITE" id="PS00387">
    <property type="entry name" value="PPASE"/>
    <property type="match status" value="1"/>
</dbReference>
<dbReference type="GO" id="GO:0006796">
    <property type="term" value="P:phosphate-containing compound metabolic process"/>
    <property type="evidence" value="ECO:0007669"/>
    <property type="project" value="InterPro"/>
</dbReference>
<dbReference type="InterPro" id="IPR018247">
    <property type="entry name" value="EF_Hand_1_Ca_BS"/>
</dbReference>
<evidence type="ECO:0000259" key="9">
    <source>
        <dbReference type="PROSITE" id="PS50222"/>
    </source>
</evidence>
<dbReference type="InterPro" id="IPR002048">
    <property type="entry name" value="EF_hand_dom"/>
</dbReference>
<protein>
    <recommendedName>
        <fullName evidence="3">inorganic diphosphatase</fullName>
        <ecNumber evidence="3">3.6.1.1</ecNumber>
    </recommendedName>
</protein>
<keyword evidence="4" id="KW-0479">Metal-binding</keyword>
<dbReference type="SUPFAM" id="SSF50324">
    <property type="entry name" value="Inorganic pyrophosphatase"/>
    <property type="match status" value="1"/>
</dbReference>
<accession>A0AB34JWA3</accession>
<reference evidence="10 11" key="1">
    <citation type="journal article" date="2024" name="Science">
        <title>Giant polyketide synthase enzymes in the biosynthesis of giant marine polyether toxins.</title>
        <authorList>
            <person name="Fallon T.R."/>
            <person name="Shende V.V."/>
            <person name="Wierzbicki I.H."/>
            <person name="Pendleton A.L."/>
            <person name="Watervoot N.F."/>
            <person name="Auber R.P."/>
            <person name="Gonzalez D.J."/>
            <person name="Wisecaver J.H."/>
            <person name="Moore B.S."/>
        </authorList>
    </citation>
    <scope>NUCLEOTIDE SEQUENCE [LARGE SCALE GENOMIC DNA]</scope>
    <source>
        <strain evidence="10 11">12B1</strain>
    </source>
</reference>
<evidence type="ECO:0000313" key="10">
    <source>
        <dbReference type="EMBL" id="KAL1525251.1"/>
    </source>
</evidence>
<gene>
    <name evidence="10" type="ORF">AB1Y20_020116</name>
</gene>
<keyword evidence="5" id="KW-0378">Hydrolase</keyword>
<dbReference type="Pfam" id="PF00719">
    <property type="entry name" value="Pyrophosphatase"/>
    <property type="match status" value="1"/>
</dbReference>
<comment type="caution">
    <text evidence="10">The sequence shown here is derived from an EMBL/GenBank/DDBJ whole genome shotgun (WGS) entry which is preliminary data.</text>
</comment>
<dbReference type="CDD" id="cd00051">
    <property type="entry name" value="EFh"/>
    <property type="match status" value="1"/>
</dbReference>
<evidence type="ECO:0000256" key="3">
    <source>
        <dbReference type="ARBA" id="ARBA00012146"/>
    </source>
</evidence>
<comment type="cofactor">
    <cofactor evidence="1">
        <name>Mg(2+)</name>
        <dbReference type="ChEBI" id="CHEBI:18420"/>
    </cofactor>
</comment>
<dbReference type="Pfam" id="PF13499">
    <property type="entry name" value="EF-hand_7"/>
    <property type="match status" value="1"/>
</dbReference>